<dbReference type="EMBL" id="CAMXCT010001148">
    <property type="protein sequence ID" value="CAI3987268.1"/>
    <property type="molecule type" value="Genomic_DNA"/>
</dbReference>
<evidence type="ECO:0000313" key="1">
    <source>
        <dbReference type="EMBL" id="CAI3987268.1"/>
    </source>
</evidence>
<dbReference type="Proteomes" id="UP001152797">
    <property type="component" value="Unassembled WGS sequence"/>
</dbReference>
<organism evidence="1">
    <name type="scientific">Cladocopium goreaui</name>
    <dbReference type="NCBI Taxonomy" id="2562237"/>
    <lineage>
        <taxon>Eukaryota</taxon>
        <taxon>Sar</taxon>
        <taxon>Alveolata</taxon>
        <taxon>Dinophyceae</taxon>
        <taxon>Suessiales</taxon>
        <taxon>Symbiodiniaceae</taxon>
        <taxon>Cladocopium</taxon>
    </lineage>
</organism>
<evidence type="ECO:0000313" key="3">
    <source>
        <dbReference type="Proteomes" id="UP001152797"/>
    </source>
</evidence>
<reference evidence="2" key="2">
    <citation type="submission" date="2024-04" db="EMBL/GenBank/DDBJ databases">
        <authorList>
            <person name="Chen Y."/>
            <person name="Shah S."/>
            <person name="Dougan E. K."/>
            <person name="Thang M."/>
            <person name="Chan C."/>
        </authorList>
    </citation>
    <scope>NUCLEOTIDE SEQUENCE [LARGE SCALE GENOMIC DNA]</scope>
</reference>
<comment type="caution">
    <text evidence="1">The sequence shown here is derived from an EMBL/GenBank/DDBJ whole genome shotgun (WGS) entry which is preliminary data.</text>
</comment>
<proteinExistence type="predicted"/>
<dbReference type="AlphaFoldDB" id="A0A9P1C9U3"/>
<keyword evidence="3" id="KW-1185">Reference proteome</keyword>
<evidence type="ECO:0000313" key="2">
    <source>
        <dbReference type="EMBL" id="CAL1140643.1"/>
    </source>
</evidence>
<dbReference type="EMBL" id="CAMXCT020001148">
    <property type="protein sequence ID" value="CAL1140643.1"/>
    <property type="molecule type" value="Genomic_DNA"/>
</dbReference>
<gene>
    <name evidence="1" type="ORF">C1SCF055_LOCUS14556</name>
</gene>
<reference evidence="1" key="1">
    <citation type="submission" date="2022-10" db="EMBL/GenBank/DDBJ databases">
        <authorList>
            <person name="Chen Y."/>
            <person name="Dougan E. K."/>
            <person name="Chan C."/>
            <person name="Rhodes N."/>
            <person name="Thang M."/>
        </authorList>
    </citation>
    <scope>NUCLEOTIDE SEQUENCE</scope>
</reference>
<protein>
    <submittedName>
        <fullName evidence="1">Uncharacterized protein</fullName>
    </submittedName>
</protein>
<sequence>MCKHHGKRQNLNVPEWLQREWKNGDKNEISDVLRECNFSKEVFISTMQTIISKKQSMRIKKEEGWYSEGEMKNDLGWSTSKIAGAKTRCLAMPETHVRP</sequence>
<dbReference type="EMBL" id="CAMXCT030001148">
    <property type="protein sequence ID" value="CAL4774580.1"/>
    <property type="molecule type" value="Genomic_DNA"/>
</dbReference>
<dbReference type="OrthoDB" id="444352at2759"/>
<accession>A0A9P1C9U3</accession>
<name>A0A9P1C9U3_9DINO</name>